<organism evidence="2 3">
    <name type="scientific">Dufourea novaeangliae</name>
    <name type="common">Sweat bee</name>
    <dbReference type="NCBI Taxonomy" id="178035"/>
    <lineage>
        <taxon>Eukaryota</taxon>
        <taxon>Metazoa</taxon>
        <taxon>Ecdysozoa</taxon>
        <taxon>Arthropoda</taxon>
        <taxon>Hexapoda</taxon>
        <taxon>Insecta</taxon>
        <taxon>Pterygota</taxon>
        <taxon>Neoptera</taxon>
        <taxon>Endopterygota</taxon>
        <taxon>Hymenoptera</taxon>
        <taxon>Apocrita</taxon>
        <taxon>Aculeata</taxon>
        <taxon>Apoidea</taxon>
        <taxon>Anthophila</taxon>
        <taxon>Halictidae</taxon>
        <taxon>Rophitinae</taxon>
        <taxon>Dufourea</taxon>
    </lineage>
</organism>
<reference evidence="2 3" key="1">
    <citation type="submission" date="2015-07" db="EMBL/GenBank/DDBJ databases">
        <title>The genome of Dufourea novaeangliae.</title>
        <authorList>
            <person name="Pan H."/>
            <person name="Kapheim K."/>
        </authorList>
    </citation>
    <scope>NUCLEOTIDE SEQUENCE [LARGE SCALE GENOMIC DNA]</scope>
    <source>
        <strain evidence="2">0120121106</strain>
        <tissue evidence="2">Whole body</tissue>
    </source>
</reference>
<feature type="compositionally biased region" description="Basic and acidic residues" evidence="1">
    <location>
        <begin position="228"/>
        <end position="241"/>
    </location>
</feature>
<gene>
    <name evidence="2" type="ORF">WN55_02088</name>
</gene>
<feature type="region of interest" description="Disordered" evidence="1">
    <location>
        <begin position="1"/>
        <end position="36"/>
    </location>
</feature>
<dbReference type="Proteomes" id="UP000076502">
    <property type="component" value="Unassembled WGS sequence"/>
</dbReference>
<dbReference type="EMBL" id="KQ434777">
    <property type="protein sequence ID" value="KZC04199.1"/>
    <property type="molecule type" value="Genomic_DNA"/>
</dbReference>
<evidence type="ECO:0000313" key="2">
    <source>
        <dbReference type="EMBL" id="KZC04199.1"/>
    </source>
</evidence>
<proteinExistence type="predicted"/>
<evidence type="ECO:0000313" key="3">
    <source>
        <dbReference type="Proteomes" id="UP000076502"/>
    </source>
</evidence>
<feature type="compositionally biased region" description="Basic and acidic residues" evidence="1">
    <location>
        <begin position="194"/>
        <end position="220"/>
    </location>
</feature>
<name>A0A154NX07_DUFNO</name>
<keyword evidence="3" id="KW-1185">Reference proteome</keyword>
<sequence length="247" mass="27756">MQRSPTRKASEFTEKLGEIAQLTEDERRNGQKTQSTQVSLLRAKRVYGEKGLVELFPWARQSRGWCFQQDFTLKMHNLPPLDFLRSTWAYLHTCVLVLPGGLGCKNSANGTVSVENELEAQASVIRRQSRACGWKGGREARPAALKVQLIARQQQPQTVQPYGLKAYVLVDRLSGFQQPGGRDEGAAATAGSFGHEEVGCEEPPRAVRDAVGREWNREETPREEEEEHAERNLDETRKQEIQPRGSG</sequence>
<accession>A0A154NX07</accession>
<feature type="region of interest" description="Disordered" evidence="1">
    <location>
        <begin position="178"/>
        <end position="247"/>
    </location>
</feature>
<feature type="compositionally biased region" description="Basic and acidic residues" evidence="1">
    <location>
        <begin position="8"/>
        <end position="17"/>
    </location>
</feature>
<dbReference type="AlphaFoldDB" id="A0A154NX07"/>
<protein>
    <submittedName>
        <fullName evidence="2">Uncharacterized protein</fullName>
    </submittedName>
</protein>
<evidence type="ECO:0000256" key="1">
    <source>
        <dbReference type="SAM" id="MobiDB-lite"/>
    </source>
</evidence>